<dbReference type="Proteomes" id="UP001605036">
    <property type="component" value="Unassembled WGS sequence"/>
</dbReference>
<proteinExistence type="inferred from homology"/>
<evidence type="ECO:0000313" key="3">
    <source>
        <dbReference type="EMBL" id="KAL2642827.1"/>
    </source>
</evidence>
<gene>
    <name evidence="3" type="ORF">R1flu_010414</name>
</gene>
<dbReference type="PANTHER" id="PTHR13073:SF0">
    <property type="entry name" value="BIOGENESIS OF LYSOSOME-RELATED ORGANELLES COMPLEX 1 SUBUNIT 1"/>
    <property type="match status" value="1"/>
</dbReference>
<dbReference type="Pfam" id="PF06320">
    <property type="entry name" value="GCN5L1"/>
    <property type="match status" value="1"/>
</dbReference>
<evidence type="ECO:0000256" key="1">
    <source>
        <dbReference type="ARBA" id="ARBA00007133"/>
    </source>
</evidence>
<organism evidence="3 4">
    <name type="scientific">Riccia fluitans</name>
    <dbReference type="NCBI Taxonomy" id="41844"/>
    <lineage>
        <taxon>Eukaryota</taxon>
        <taxon>Viridiplantae</taxon>
        <taxon>Streptophyta</taxon>
        <taxon>Embryophyta</taxon>
        <taxon>Marchantiophyta</taxon>
        <taxon>Marchantiopsida</taxon>
        <taxon>Marchantiidae</taxon>
        <taxon>Marchantiales</taxon>
        <taxon>Ricciaceae</taxon>
        <taxon>Riccia</taxon>
    </lineage>
</organism>
<dbReference type="PANTHER" id="PTHR13073">
    <property type="entry name" value="BLOC-1 COMPLEX SUBUNIT 1"/>
    <property type="match status" value="1"/>
</dbReference>
<evidence type="ECO:0000313" key="4">
    <source>
        <dbReference type="Proteomes" id="UP001605036"/>
    </source>
</evidence>
<comment type="similarity">
    <text evidence="1">Belongs to the BLOC1S1 family.</text>
</comment>
<dbReference type="EMBL" id="JBHFFA010000002">
    <property type="protein sequence ID" value="KAL2642827.1"/>
    <property type="molecule type" value="Genomic_DNA"/>
</dbReference>
<reference evidence="3 4" key="1">
    <citation type="submission" date="2024-09" db="EMBL/GenBank/DDBJ databases">
        <title>Chromosome-scale assembly of Riccia fluitans.</title>
        <authorList>
            <person name="Paukszto L."/>
            <person name="Sawicki J."/>
            <person name="Karawczyk K."/>
            <person name="Piernik-Szablinska J."/>
            <person name="Szczecinska M."/>
            <person name="Mazdziarz M."/>
        </authorList>
    </citation>
    <scope>NUCLEOTIDE SEQUENCE [LARGE SCALE GENOMIC DNA]</scope>
    <source>
        <strain evidence="3">Rf_01</strain>
        <tissue evidence="3">Aerial parts of the thallus</tissue>
    </source>
</reference>
<dbReference type="InterPro" id="IPR009395">
    <property type="entry name" value="BLOC1S1"/>
</dbReference>
<comment type="caution">
    <text evidence="3">The sequence shown here is derived from an EMBL/GenBank/DDBJ whole genome shotgun (WGS) entry which is preliminary data.</text>
</comment>
<keyword evidence="4" id="KW-1185">Reference proteome</keyword>
<evidence type="ECO:0000256" key="2">
    <source>
        <dbReference type="ARBA" id="ARBA00019577"/>
    </source>
</evidence>
<name>A0ABD1Z936_9MARC</name>
<sequence length="130" mass="14398">MAGALDASFAQMMQQHSVGNVVLANRLEKSKKDTLVAATEVSGFIVDSVNGGVQESFVNEKRIEMEARALASTVQRFTQTTSQWLSIFHNFDSALKEIGDFENWIKVMEYDCESVAKALNHIVTTSGRTH</sequence>
<accession>A0ABD1Z936</accession>
<dbReference type="AlphaFoldDB" id="A0ABD1Z936"/>
<protein>
    <recommendedName>
        <fullName evidence="2">Biogenesis of lysosome-related organelles complex 1 subunit 1</fullName>
    </recommendedName>
</protein>